<proteinExistence type="predicted"/>
<name>A0ACC6QJX1_9ACTN</name>
<organism evidence="1 2">
    <name type="scientific">Streptomyces pratisoli</name>
    <dbReference type="NCBI Taxonomy" id="3139917"/>
    <lineage>
        <taxon>Bacteria</taxon>
        <taxon>Bacillati</taxon>
        <taxon>Actinomycetota</taxon>
        <taxon>Actinomycetes</taxon>
        <taxon>Kitasatosporales</taxon>
        <taxon>Streptomycetaceae</taxon>
        <taxon>Streptomyces</taxon>
    </lineage>
</organism>
<accession>A0ACC6QJX1</accession>
<dbReference type="EMBL" id="JBBKAI010000002">
    <property type="protein sequence ID" value="MEJ8658828.1"/>
    <property type="molecule type" value="Genomic_DNA"/>
</dbReference>
<keyword evidence="2" id="KW-1185">Reference proteome</keyword>
<comment type="caution">
    <text evidence="1">The sequence shown here is derived from an EMBL/GenBank/DDBJ whole genome shotgun (WGS) entry which is preliminary data.</text>
</comment>
<dbReference type="Proteomes" id="UP001375539">
    <property type="component" value="Unassembled WGS sequence"/>
</dbReference>
<evidence type="ECO:0000313" key="2">
    <source>
        <dbReference type="Proteomes" id="UP001375539"/>
    </source>
</evidence>
<protein>
    <submittedName>
        <fullName evidence="1">Uncharacterized protein</fullName>
    </submittedName>
</protein>
<reference evidence="1" key="1">
    <citation type="submission" date="2024-03" db="EMBL/GenBank/DDBJ databases">
        <title>Novel Streptomyces species of biotechnological and ecological value are a feature of Machair soil.</title>
        <authorList>
            <person name="Prole J.R."/>
            <person name="Goodfellow M."/>
            <person name="Allenby N."/>
            <person name="Ward A.C."/>
        </authorList>
    </citation>
    <scope>NUCLEOTIDE SEQUENCE</scope>
    <source>
        <strain evidence="1">MS1.AVA.4</strain>
    </source>
</reference>
<sequence length="97" mass="10932">MPQLHRFDNDSKIGDVSNEQLQFLIDHLANDEDTEFYVDYTILRSLAGIGADPILIGMLENSLGHHSWMKFTWSTDGPPTPWIQVVPARPGRRGGRA</sequence>
<evidence type="ECO:0000313" key="1">
    <source>
        <dbReference type="EMBL" id="MEJ8658828.1"/>
    </source>
</evidence>
<gene>
    <name evidence="1" type="ORF">WKI58_20295</name>
</gene>